<dbReference type="InterPro" id="IPR053137">
    <property type="entry name" value="NLR-like"/>
</dbReference>
<dbReference type="Pfam" id="PF13424">
    <property type="entry name" value="TPR_12"/>
    <property type="match status" value="1"/>
</dbReference>
<dbReference type="Pfam" id="PF25000">
    <property type="entry name" value="DUF7779"/>
    <property type="match status" value="1"/>
</dbReference>
<dbReference type="InterPro" id="IPR056681">
    <property type="entry name" value="DUF7779"/>
</dbReference>
<reference evidence="2" key="2">
    <citation type="journal article" date="2023" name="IMA Fungus">
        <title>Comparative genomic study of the Penicillium genus elucidates a diverse pangenome and 15 lateral gene transfer events.</title>
        <authorList>
            <person name="Petersen C."/>
            <person name="Sorensen T."/>
            <person name="Nielsen M.R."/>
            <person name="Sondergaard T.E."/>
            <person name="Sorensen J.L."/>
            <person name="Fitzpatrick D.A."/>
            <person name="Frisvad J.C."/>
            <person name="Nielsen K.L."/>
        </authorList>
    </citation>
    <scope>NUCLEOTIDE SEQUENCE</scope>
    <source>
        <strain evidence="2">IBT 23319</strain>
    </source>
</reference>
<dbReference type="OrthoDB" id="1658288at2759"/>
<evidence type="ECO:0000259" key="1">
    <source>
        <dbReference type="Pfam" id="PF25000"/>
    </source>
</evidence>
<proteinExistence type="predicted"/>
<dbReference type="GeneID" id="81381839"/>
<dbReference type="Gene3D" id="3.40.50.300">
    <property type="entry name" value="P-loop containing nucleotide triphosphate hydrolases"/>
    <property type="match status" value="1"/>
</dbReference>
<feature type="domain" description="DUF7779" evidence="1">
    <location>
        <begin position="341"/>
        <end position="423"/>
    </location>
</feature>
<organism evidence="2 3">
    <name type="scientific">Penicillium citrinum</name>
    <dbReference type="NCBI Taxonomy" id="5077"/>
    <lineage>
        <taxon>Eukaryota</taxon>
        <taxon>Fungi</taxon>
        <taxon>Dikarya</taxon>
        <taxon>Ascomycota</taxon>
        <taxon>Pezizomycotina</taxon>
        <taxon>Eurotiomycetes</taxon>
        <taxon>Eurotiomycetidae</taxon>
        <taxon>Eurotiales</taxon>
        <taxon>Aspergillaceae</taxon>
        <taxon>Penicillium</taxon>
    </lineage>
</organism>
<evidence type="ECO:0000313" key="2">
    <source>
        <dbReference type="EMBL" id="KAJ5234584.1"/>
    </source>
</evidence>
<comment type="caution">
    <text evidence="2">The sequence shown here is derived from an EMBL/GenBank/DDBJ whole genome shotgun (WGS) entry which is preliminary data.</text>
</comment>
<reference evidence="2" key="1">
    <citation type="submission" date="2022-11" db="EMBL/GenBank/DDBJ databases">
        <authorList>
            <person name="Petersen C."/>
        </authorList>
    </citation>
    <scope>NUCLEOTIDE SEQUENCE</scope>
    <source>
        <strain evidence="2">IBT 23319</strain>
    </source>
</reference>
<dbReference type="InterPro" id="IPR011990">
    <property type="entry name" value="TPR-like_helical_dom_sf"/>
</dbReference>
<dbReference type="PANTHER" id="PTHR46082:SF6">
    <property type="entry name" value="AAA+ ATPASE DOMAIN-CONTAINING PROTEIN-RELATED"/>
    <property type="match status" value="1"/>
</dbReference>
<gene>
    <name evidence="2" type="ORF">N7469_003752</name>
</gene>
<protein>
    <recommendedName>
        <fullName evidence="1">DUF7779 domain-containing protein</fullName>
    </recommendedName>
</protein>
<dbReference type="PANTHER" id="PTHR46082">
    <property type="entry name" value="ATP/GTP-BINDING PROTEIN-RELATED"/>
    <property type="match status" value="1"/>
</dbReference>
<name>A0A9W9P3A9_PENCI</name>
<dbReference type="Gene3D" id="1.25.40.10">
    <property type="entry name" value="Tetratricopeptide repeat domain"/>
    <property type="match status" value="2"/>
</dbReference>
<dbReference type="EMBL" id="JAPQKT010000003">
    <property type="protein sequence ID" value="KAJ5234584.1"/>
    <property type="molecule type" value="Genomic_DNA"/>
</dbReference>
<sequence length="848" mass="96206">MVGSSMAGASTVSFLGTNYGLQVGHNYGSINAQFHLSPDLILSWFLIDDPNEAQSPVSTVPFDRDPDFLQRDSICQQVAYICSKPAARLALVGPGGIGFSGMLIPSLCTRRKSQIAIEHAYQTREKSPDTWVFWIHAGNSTRFELDYRVLADNLKIPARIDPNANIFKLVHDWLQDPKHGNWVLIVDNLDDDDFLRQVPSAGVPLSTFLPRCSHGWIIFTTRSHHIAERYVTAQNIVTVDADESHSVALLTRKLGIEQDFEEQDIIELVRALASVPLAIVQAAAYINKRAPRFTVAQYLEQFQKSDKNRVRMLEHEAGNIQRDWEAKSSILLTWQMSFDHIRKMKKSAADLLALMSFFDTEGISENFLRGSTDESDDEGSSESDHGLDFEDDVQILREYSFISVNQDTKLLRMHGLVQTAVQNWVNACEDEELWRSQFIRNLLNVFPKGHPFSNWEKCRSLYPHVQRTLSHRPKSEESLRDWAFLLYRGAIYAQTSRKAQDSQELITKAKNELEKLLGPEHPNTLSSAIVQATGYSLESRLRDAEETLSGLLKTCEKVLESDHHVTLQAKHSLAAIYYSESRFRDAENLWEQILKARRASSLGEKNPNTLAVKENLGSSYTKSQNIKEDPSKFRKGLAYLLEVLEATKKRFPEDHPNTLGAKGAISAAFIEQGKLKEAEEIELPLLKSFEKTLGEDHQRTVFSVVKLGTIYSNMGRQEEALPYGIKAVETYQRTLGERHPYTIGSMYNLTIIYGSLDRFQEAEPLAQAVFEAKRDSLGDRHPETVDAMEILAMVYEGLKRDKEASLLRWEVTKARVDAYRNKHRKRFSHNQLLSLGAKALVTALDRFQ</sequence>
<dbReference type="SUPFAM" id="SSF48452">
    <property type="entry name" value="TPR-like"/>
    <property type="match status" value="2"/>
</dbReference>
<accession>A0A9W9P3A9</accession>
<dbReference type="RefSeq" id="XP_056502084.1">
    <property type="nucleotide sequence ID" value="XM_056642672.1"/>
</dbReference>
<evidence type="ECO:0000313" key="3">
    <source>
        <dbReference type="Proteomes" id="UP001147733"/>
    </source>
</evidence>
<dbReference type="SUPFAM" id="SSF52540">
    <property type="entry name" value="P-loop containing nucleoside triphosphate hydrolases"/>
    <property type="match status" value="1"/>
</dbReference>
<dbReference type="AlphaFoldDB" id="A0A9W9P3A9"/>
<dbReference type="Pfam" id="PF13374">
    <property type="entry name" value="TPR_10"/>
    <property type="match status" value="2"/>
</dbReference>
<dbReference type="InterPro" id="IPR027417">
    <property type="entry name" value="P-loop_NTPase"/>
</dbReference>
<dbReference type="Proteomes" id="UP001147733">
    <property type="component" value="Unassembled WGS sequence"/>
</dbReference>
<keyword evidence="3" id="KW-1185">Reference proteome</keyword>